<evidence type="ECO:0000256" key="1">
    <source>
        <dbReference type="SAM" id="MobiDB-lite"/>
    </source>
</evidence>
<name>A0A0D6JND4_9EURY</name>
<feature type="compositionally biased region" description="Acidic residues" evidence="1">
    <location>
        <begin position="13"/>
        <end position="28"/>
    </location>
</feature>
<evidence type="ECO:0000313" key="2">
    <source>
        <dbReference type="EMBL" id="CQR49115.1"/>
    </source>
</evidence>
<keyword evidence="3" id="KW-1185">Reference proteome</keyword>
<gene>
    <name evidence="2" type="ORF">BN996_00571</name>
</gene>
<reference evidence="3" key="1">
    <citation type="submission" date="2015-03" db="EMBL/GenBank/DDBJ databases">
        <authorList>
            <person name="Urmite Genomes"/>
        </authorList>
    </citation>
    <scope>NUCLEOTIDE SEQUENCE [LARGE SCALE GENOMIC DNA]</scope>
    <source>
        <strain evidence="3">Arc-Hr</strain>
    </source>
</reference>
<dbReference type="EMBL" id="CSTE01000001">
    <property type="protein sequence ID" value="CQR49115.1"/>
    <property type="molecule type" value="Genomic_DNA"/>
</dbReference>
<dbReference type="RefSeq" id="WP_089777070.1">
    <property type="nucleotide sequence ID" value="NZ_CABLRR010000001.1"/>
</dbReference>
<dbReference type="Proteomes" id="UP000198902">
    <property type="component" value="Unassembled WGS sequence"/>
</dbReference>
<proteinExistence type="predicted"/>
<evidence type="ECO:0000313" key="3">
    <source>
        <dbReference type="Proteomes" id="UP000198902"/>
    </source>
</evidence>
<sequence length="145" mass="16122">MDDPHDAEHETLSDVEADLADDFGDEGDSPLRQFVRSLRDLDDADVRAVGQYDGEAFELLYLRDDIDDALDADARTERVKALVMKALSEPVNEPGLDDYGQLNAVVRWFDEVVVAIYPNDEWSGAIATFDRANSPLVDPAVKHLS</sequence>
<dbReference type="AlphaFoldDB" id="A0A0D6JND4"/>
<feature type="region of interest" description="Disordered" evidence="1">
    <location>
        <begin position="1"/>
        <end position="28"/>
    </location>
</feature>
<organism evidence="2 3">
    <name type="scientific">Haloferax massiliensis</name>
    <dbReference type="NCBI Taxonomy" id="1476858"/>
    <lineage>
        <taxon>Archaea</taxon>
        <taxon>Methanobacteriati</taxon>
        <taxon>Methanobacteriota</taxon>
        <taxon>Stenosarchaea group</taxon>
        <taxon>Halobacteria</taxon>
        <taxon>Halobacteriales</taxon>
        <taxon>Haloferacaceae</taxon>
        <taxon>Haloferax</taxon>
    </lineage>
</organism>
<feature type="compositionally biased region" description="Basic and acidic residues" evidence="1">
    <location>
        <begin position="1"/>
        <end position="12"/>
    </location>
</feature>
<dbReference type="OrthoDB" id="246032at2157"/>
<accession>A0A0D6JND4</accession>
<dbReference type="InterPro" id="IPR055944">
    <property type="entry name" value="DUF7522"/>
</dbReference>
<dbReference type="Pfam" id="PF24366">
    <property type="entry name" value="DUF7522"/>
    <property type="match status" value="1"/>
</dbReference>
<protein>
    <submittedName>
        <fullName evidence="2">Uncharacterized protein</fullName>
    </submittedName>
</protein>